<dbReference type="InterPro" id="IPR036388">
    <property type="entry name" value="WH-like_DNA-bd_sf"/>
</dbReference>
<keyword evidence="6" id="KW-0175">Coiled coil</keyword>
<dbReference type="GO" id="GO:0043531">
    <property type="term" value="F:ADP binding"/>
    <property type="evidence" value="ECO:0007669"/>
    <property type="project" value="InterPro"/>
</dbReference>
<feature type="domain" description="Disease resistance N-terminal" evidence="8">
    <location>
        <begin position="7"/>
        <end position="91"/>
    </location>
</feature>
<evidence type="ECO:0000259" key="8">
    <source>
        <dbReference type="Pfam" id="PF18052"/>
    </source>
</evidence>
<evidence type="ECO:0000256" key="4">
    <source>
        <dbReference type="ARBA" id="ARBA00022741"/>
    </source>
</evidence>
<name>J3N9A4_ORYBR</name>
<dbReference type="FunFam" id="1.10.10.10:FF:000322">
    <property type="entry name" value="Probable disease resistance protein At1g63360"/>
    <property type="match status" value="1"/>
</dbReference>
<dbReference type="InterPro" id="IPR044974">
    <property type="entry name" value="Disease_R_plants"/>
</dbReference>
<evidence type="ECO:0000259" key="7">
    <source>
        <dbReference type="Pfam" id="PF00931"/>
    </source>
</evidence>
<accession>J3N9A4</accession>
<evidence type="ECO:0000256" key="1">
    <source>
        <dbReference type="ARBA" id="ARBA00008894"/>
    </source>
</evidence>
<dbReference type="Gene3D" id="1.10.10.10">
    <property type="entry name" value="Winged helix-like DNA-binding domain superfamily/Winged helix DNA-binding domain"/>
    <property type="match status" value="1"/>
</dbReference>
<protein>
    <recommendedName>
        <fullName evidence="13">NB-ARC domain-containing protein</fullName>
    </recommendedName>
</protein>
<reference evidence="11" key="2">
    <citation type="submission" date="2013-04" db="UniProtKB">
        <authorList>
            <consortium name="EnsemblPlants"/>
        </authorList>
    </citation>
    <scope>IDENTIFICATION</scope>
</reference>
<keyword evidence="3" id="KW-0677">Repeat</keyword>
<dbReference type="PANTHER" id="PTHR23155:SF1116">
    <property type="entry name" value="OS12G0273300 PROTEIN"/>
    <property type="match status" value="1"/>
</dbReference>
<dbReference type="SUPFAM" id="SSF52058">
    <property type="entry name" value="L domain-like"/>
    <property type="match status" value="1"/>
</dbReference>
<dbReference type="InterPro" id="IPR041118">
    <property type="entry name" value="Rx_N"/>
</dbReference>
<dbReference type="GO" id="GO:0002758">
    <property type="term" value="P:innate immune response-activating signaling pathway"/>
    <property type="evidence" value="ECO:0007669"/>
    <property type="project" value="UniProtKB-ARBA"/>
</dbReference>
<feature type="domain" description="Disease resistance protein winged helix" evidence="9">
    <location>
        <begin position="438"/>
        <end position="510"/>
    </location>
</feature>
<dbReference type="Gene3D" id="3.40.50.300">
    <property type="entry name" value="P-loop containing nucleotide triphosphate hydrolases"/>
    <property type="match status" value="1"/>
</dbReference>
<dbReference type="eggNOG" id="KOG4658">
    <property type="taxonomic scope" value="Eukaryota"/>
</dbReference>
<dbReference type="InterPro" id="IPR058922">
    <property type="entry name" value="WHD_DRP"/>
</dbReference>
<organism evidence="11">
    <name type="scientific">Oryza brachyantha</name>
    <name type="common">malo sina</name>
    <dbReference type="NCBI Taxonomy" id="4533"/>
    <lineage>
        <taxon>Eukaryota</taxon>
        <taxon>Viridiplantae</taxon>
        <taxon>Streptophyta</taxon>
        <taxon>Embryophyta</taxon>
        <taxon>Tracheophyta</taxon>
        <taxon>Spermatophyta</taxon>
        <taxon>Magnoliopsida</taxon>
        <taxon>Liliopsida</taxon>
        <taxon>Poales</taxon>
        <taxon>Poaceae</taxon>
        <taxon>BOP clade</taxon>
        <taxon>Oryzoideae</taxon>
        <taxon>Oryzeae</taxon>
        <taxon>Oryzinae</taxon>
        <taxon>Oryza</taxon>
    </lineage>
</organism>
<dbReference type="InterPro" id="IPR038005">
    <property type="entry name" value="RX-like_CC"/>
</dbReference>
<dbReference type="FunFam" id="3.40.50.300:FF:001091">
    <property type="entry name" value="Probable disease resistance protein At1g61300"/>
    <property type="match status" value="1"/>
</dbReference>
<dbReference type="InterPro" id="IPR027417">
    <property type="entry name" value="P-loop_NTPase"/>
</dbReference>
<evidence type="ECO:0000256" key="3">
    <source>
        <dbReference type="ARBA" id="ARBA00022737"/>
    </source>
</evidence>
<dbReference type="OMA" id="RELIWIC"/>
<evidence type="ECO:0000256" key="5">
    <source>
        <dbReference type="ARBA" id="ARBA00022821"/>
    </source>
</evidence>
<feature type="domain" description="Disease resistance R13L4/SHOC-2-like LRR" evidence="10">
    <location>
        <begin position="560"/>
        <end position="918"/>
    </location>
</feature>
<proteinExistence type="inferred from homology"/>
<dbReference type="Pfam" id="PF00931">
    <property type="entry name" value="NB-ARC"/>
    <property type="match status" value="1"/>
</dbReference>
<dbReference type="InterPro" id="IPR042197">
    <property type="entry name" value="Apaf_helical"/>
</dbReference>
<evidence type="ECO:0000313" key="11">
    <source>
        <dbReference type="EnsemblPlants" id="OB11G23900.1"/>
    </source>
</evidence>
<dbReference type="Pfam" id="PF23559">
    <property type="entry name" value="WHD_DRP"/>
    <property type="match status" value="1"/>
</dbReference>
<dbReference type="GO" id="GO:0042742">
    <property type="term" value="P:defense response to bacterium"/>
    <property type="evidence" value="ECO:0007669"/>
    <property type="project" value="UniProtKB-ARBA"/>
</dbReference>
<dbReference type="AlphaFoldDB" id="J3N9A4"/>
<evidence type="ECO:0000256" key="2">
    <source>
        <dbReference type="ARBA" id="ARBA00022614"/>
    </source>
</evidence>
<evidence type="ECO:0008006" key="13">
    <source>
        <dbReference type="Google" id="ProtNLM"/>
    </source>
</evidence>
<evidence type="ECO:0000259" key="9">
    <source>
        <dbReference type="Pfam" id="PF23559"/>
    </source>
</evidence>
<reference evidence="11" key="1">
    <citation type="journal article" date="2013" name="Nat. Commun.">
        <title>Whole-genome sequencing of Oryza brachyantha reveals mechanisms underlying Oryza genome evolution.</title>
        <authorList>
            <person name="Chen J."/>
            <person name="Huang Q."/>
            <person name="Gao D."/>
            <person name="Wang J."/>
            <person name="Lang Y."/>
            <person name="Liu T."/>
            <person name="Li B."/>
            <person name="Bai Z."/>
            <person name="Luis Goicoechea J."/>
            <person name="Liang C."/>
            <person name="Chen C."/>
            <person name="Zhang W."/>
            <person name="Sun S."/>
            <person name="Liao Y."/>
            <person name="Zhang X."/>
            <person name="Yang L."/>
            <person name="Song C."/>
            <person name="Wang M."/>
            <person name="Shi J."/>
            <person name="Liu G."/>
            <person name="Liu J."/>
            <person name="Zhou H."/>
            <person name="Zhou W."/>
            <person name="Yu Q."/>
            <person name="An N."/>
            <person name="Chen Y."/>
            <person name="Cai Q."/>
            <person name="Wang B."/>
            <person name="Liu B."/>
            <person name="Min J."/>
            <person name="Huang Y."/>
            <person name="Wu H."/>
            <person name="Li Z."/>
            <person name="Zhang Y."/>
            <person name="Yin Y."/>
            <person name="Song W."/>
            <person name="Jiang J."/>
            <person name="Jackson S.A."/>
            <person name="Wing R.A."/>
            <person name="Wang J."/>
            <person name="Chen M."/>
        </authorList>
    </citation>
    <scope>NUCLEOTIDE SEQUENCE [LARGE SCALE GENOMIC DNA]</scope>
    <source>
        <strain evidence="11">cv. IRGC 101232</strain>
    </source>
</reference>
<keyword evidence="5" id="KW-0611">Plant defense</keyword>
<dbReference type="GO" id="GO:0009626">
    <property type="term" value="P:plant-type hypersensitive response"/>
    <property type="evidence" value="ECO:0007669"/>
    <property type="project" value="UniProtKB-ARBA"/>
</dbReference>
<dbReference type="EnsemblPlants" id="OB11G23900.1">
    <property type="protein sequence ID" value="OB11G23900.1"/>
    <property type="gene ID" value="OB11G23900"/>
</dbReference>
<dbReference type="Gene3D" id="1.10.8.430">
    <property type="entry name" value="Helical domain of apoptotic protease-activating factors"/>
    <property type="match status" value="1"/>
</dbReference>
<evidence type="ECO:0000259" key="10">
    <source>
        <dbReference type="Pfam" id="PF23598"/>
    </source>
</evidence>
<dbReference type="PRINTS" id="PR00364">
    <property type="entry name" value="DISEASERSIST"/>
</dbReference>
<evidence type="ECO:0000256" key="6">
    <source>
        <dbReference type="ARBA" id="ARBA00023054"/>
    </source>
</evidence>
<keyword evidence="2" id="KW-0433">Leucine-rich repeat</keyword>
<keyword evidence="12" id="KW-1185">Reference proteome</keyword>
<evidence type="ECO:0000313" key="12">
    <source>
        <dbReference type="Proteomes" id="UP000006038"/>
    </source>
</evidence>
<dbReference type="SUPFAM" id="SSF52540">
    <property type="entry name" value="P-loop containing nucleoside triphosphate hydrolases"/>
    <property type="match status" value="1"/>
</dbReference>
<dbReference type="Pfam" id="PF23598">
    <property type="entry name" value="LRR_14"/>
    <property type="match status" value="1"/>
</dbReference>
<comment type="similarity">
    <text evidence="1">Belongs to the disease resistance NB-LRR family.</text>
</comment>
<dbReference type="Gramene" id="OB11G23900.1">
    <property type="protein sequence ID" value="OB11G23900.1"/>
    <property type="gene ID" value="OB11G23900"/>
</dbReference>
<dbReference type="Pfam" id="PF18052">
    <property type="entry name" value="Rx_N"/>
    <property type="match status" value="1"/>
</dbReference>
<dbReference type="InterPro" id="IPR055414">
    <property type="entry name" value="LRR_R13L4/SHOC2-like"/>
</dbReference>
<dbReference type="InterPro" id="IPR032675">
    <property type="entry name" value="LRR_dom_sf"/>
</dbReference>
<dbReference type="Proteomes" id="UP000006038">
    <property type="component" value="Chromosome 11"/>
</dbReference>
<dbReference type="HOGENOM" id="CLU_000837_25_0_1"/>
<dbReference type="Gene3D" id="1.20.5.4130">
    <property type="match status" value="1"/>
</dbReference>
<keyword evidence="4" id="KW-0547">Nucleotide-binding</keyword>
<dbReference type="CDD" id="cd14798">
    <property type="entry name" value="RX-CC_like"/>
    <property type="match status" value="1"/>
</dbReference>
<dbReference type="PANTHER" id="PTHR23155">
    <property type="entry name" value="DISEASE RESISTANCE PROTEIN RP"/>
    <property type="match status" value="1"/>
</dbReference>
<feature type="domain" description="NB-ARC" evidence="7">
    <location>
        <begin position="172"/>
        <end position="335"/>
    </location>
</feature>
<sequence length="952" mass="108850">MEFATGAIRTVLPKLGELLKEEYELQKSVKEGIRFLKAELESMQPALKKVSDIPLYQLDEQVWIWARDVRELSYSIEDIIDNFMLQADAVEPTKKYNLTWLINKCHKLSQVMTHRKIGNDIKYVKSKVNEVMERHDRYMIDVIAAKPPMAVDPRILGLYERVTNLVGIDKPRDDLINRLSTGDEASNKLKMISVVGFGGLGKTTLAKAVFDVLKVQFDYAGFVPVGQKPSIRKVLKDILIEFNKHKYMSFDVAALSERDLINELRECLDNKRYLIVIDDIWETSTWKMINCALVDSDCGSKVITTTRISQVAKEVGDVYDMEPLSYDNSKRLFYKRILGVDFEGPTYNQSAIEATKKILKKCGGVPLSIITIASLLVDRPPEDWYVVYNSIGFGPTNDFVGFGPEDQNELVRNTRKILSFSYYDLPSYLKTCMLHLSIYPEDYWIEKDSVIWKWIAEGFVHEEEGKGLFEVGERYFIELANKNMIQPTEQKYAGSKVNGCHIHDMVLDLIRILAKQENFVEVFDRMHERHKSYLLSKTIRRLALHKSWNQYNNFGIGMEQLRSFNAIECPTSMIPPLVSFQVLRVLALENYVANGAYQLKHLGKLLQLRYLGLRKMRVSELPSELGDLLHLQTLDVMDTGLEALPLTLSKLRKLMCLRVDEDTKVLSGVGSLTSLQELFLRELSKDTCPNYCVDLCRLTNLRTLNVSFKTEQESSLINALVESLHSLRKIQNLYIRLNIDSQEAKPVMSIWERWEAPRQLHAFHLSGVRLPRLPAWVNSTHIPRLTDLFLEVVAVEPRDLDVLGRMPMLRFLFMDVGTRFLWTVPAGGGLFPNLRCCSVNMELIFSQGAMPVLKLLHFYVGVLDEAAATANDVGLGSLPLLDTVDIWVMCKGATARQVEEAEVALRQAVDAHPNRPTLRMRRFQEWLMKKGNDDVDDGEISAIDEVDTNNVR</sequence>
<dbReference type="Gene3D" id="3.80.10.10">
    <property type="entry name" value="Ribonuclease Inhibitor"/>
    <property type="match status" value="1"/>
</dbReference>
<dbReference type="InterPro" id="IPR002182">
    <property type="entry name" value="NB-ARC"/>
</dbReference>